<dbReference type="KEGG" id="nso:NIASO_11685"/>
<dbReference type="AlphaFoldDB" id="W0F3P6"/>
<sequence length="119" mass="14291">MVKLKISFTQLPRLWNFKILHLIRKIYKLPTLISDMTIKSNEDYERQRNKRVAGMRSVLDYAMGILIIFVGIFLIVRNKLDIALNKRFPPDAIDWFLGSLFVIYGIWRIYRGYKKNYFK</sequence>
<feature type="transmembrane region" description="Helical" evidence="1">
    <location>
        <begin position="58"/>
        <end position="76"/>
    </location>
</feature>
<dbReference type="STRING" id="929713.NIASO_11685"/>
<dbReference type="Proteomes" id="UP000003586">
    <property type="component" value="Chromosome"/>
</dbReference>
<dbReference type="EMBL" id="CP007035">
    <property type="protein sequence ID" value="AHF17647.1"/>
    <property type="molecule type" value="Genomic_DNA"/>
</dbReference>
<organism evidence="2 3">
    <name type="scientific">Niabella soli DSM 19437</name>
    <dbReference type="NCBI Taxonomy" id="929713"/>
    <lineage>
        <taxon>Bacteria</taxon>
        <taxon>Pseudomonadati</taxon>
        <taxon>Bacteroidota</taxon>
        <taxon>Chitinophagia</taxon>
        <taxon>Chitinophagales</taxon>
        <taxon>Chitinophagaceae</taxon>
        <taxon>Niabella</taxon>
    </lineage>
</organism>
<keyword evidence="1" id="KW-0812">Transmembrane</keyword>
<protein>
    <submittedName>
        <fullName evidence="2">Uncharacterized protein</fullName>
    </submittedName>
</protein>
<evidence type="ECO:0000256" key="1">
    <source>
        <dbReference type="SAM" id="Phobius"/>
    </source>
</evidence>
<evidence type="ECO:0000313" key="3">
    <source>
        <dbReference type="Proteomes" id="UP000003586"/>
    </source>
</evidence>
<keyword evidence="1" id="KW-1133">Transmembrane helix</keyword>
<keyword evidence="3" id="KW-1185">Reference proteome</keyword>
<reference evidence="2 3" key="1">
    <citation type="submission" date="2013-12" db="EMBL/GenBank/DDBJ databases">
        <authorList>
            <consortium name="DOE Joint Genome Institute"/>
            <person name="Eisen J."/>
            <person name="Huntemann M."/>
            <person name="Han J."/>
            <person name="Chen A."/>
            <person name="Kyrpides N."/>
            <person name="Mavromatis K."/>
            <person name="Markowitz V."/>
            <person name="Palaniappan K."/>
            <person name="Ivanova N."/>
            <person name="Schaumberg A."/>
            <person name="Pati A."/>
            <person name="Liolios K."/>
            <person name="Nordberg H.P."/>
            <person name="Cantor M.N."/>
            <person name="Hua S.X."/>
            <person name="Woyke T."/>
        </authorList>
    </citation>
    <scope>NUCLEOTIDE SEQUENCE [LARGE SCALE GENOMIC DNA]</scope>
    <source>
        <strain evidence="3">DSM 19437</strain>
    </source>
</reference>
<keyword evidence="1" id="KW-0472">Membrane</keyword>
<proteinExistence type="predicted"/>
<evidence type="ECO:0000313" key="2">
    <source>
        <dbReference type="EMBL" id="AHF17647.1"/>
    </source>
</evidence>
<dbReference type="HOGENOM" id="CLU_2058882_0_0_10"/>
<gene>
    <name evidence="2" type="ORF">NIASO_11685</name>
</gene>
<name>W0F3P6_9BACT</name>
<accession>W0F3P6</accession>
<feature type="transmembrane region" description="Helical" evidence="1">
    <location>
        <begin position="92"/>
        <end position="110"/>
    </location>
</feature>